<gene>
    <name evidence="2" type="ORF">HINF_LOCUS1163</name>
    <name evidence="3" type="ORF">HINF_LOCUS55003</name>
</gene>
<dbReference type="EMBL" id="CAXDID020000289">
    <property type="protein sequence ID" value="CAL6071143.1"/>
    <property type="molecule type" value="Genomic_DNA"/>
</dbReference>
<comment type="caution">
    <text evidence="2">The sequence shown here is derived from an EMBL/GenBank/DDBJ whole genome shotgun (WGS) entry which is preliminary data.</text>
</comment>
<evidence type="ECO:0000313" key="2">
    <source>
        <dbReference type="EMBL" id="CAI9913518.1"/>
    </source>
</evidence>
<evidence type="ECO:0000256" key="1">
    <source>
        <dbReference type="SAM" id="MobiDB-lite"/>
    </source>
</evidence>
<feature type="compositionally biased region" description="Basic and acidic residues" evidence="1">
    <location>
        <begin position="207"/>
        <end position="216"/>
    </location>
</feature>
<dbReference type="Proteomes" id="UP001642409">
    <property type="component" value="Unassembled WGS sequence"/>
</dbReference>
<feature type="region of interest" description="Disordered" evidence="1">
    <location>
        <begin position="69"/>
        <end position="118"/>
    </location>
</feature>
<dbReference type="EMBL" id="CATOUU010000026">
    <property type="protein sequence ID" value="CAI9913518.1"/>
    <property type="molecule type" value="Genomic_DNA"/>
</dbReference>
<feature type="compositionally biased region" description="Pro residues" evidence="1">
    <location>
        <begin position="72"/>
        <end position="82"/>
    </location>
</feature>
<evidence type="ECO:0000313" key="3">
    <source>
        <dbReference type="EMBL" id="CAL6071143.1"/>
    </source>
</evidence>
<reference evidence="3 4" key="2">
    <citation type="submission" date="2024-07" db="EMBL/GenBank/DDBJ databases">
        <authorList>
            <person name="Akdeniz Z."/>
        </authorList>
    </citation>
    <scope>NUCLEOTIDE SEQUENCE [LARGE SCALE GENOMIC DNA]</scope>
</reference>
<keyword evidence="4" id="KW-1185">Reference proteome</keyword>
<evidence type="ECO:0000313" key="4">
    <source>
        <dbReference type="Proteomes" id="UP001642409"/>
    </source>
</evidence>
<feature type="region of interest" description="Disordered" evidence="1">
    <location>
        <begin position="196"/>
        <end position="223"/>
    </location>
</feature>
<proteinExistence type="predicted"/>
<reference evidence="2" key="1">
    <citation type="submission" date="2023-06" db="EMBL/GenBank/DDBJ databases">
        <authorList>
            <person name="Kurt Z."/>
        </authorList>
    </citation>
    <scope>NUCLEOTIDE SEQUENCE</scope>
</reference>
<organism evidence="2">
    <name type="scientific">Hexamita inflata</name>
    <dbReference type="NCBI Taxonomy" id="28002"/>
    <lineage>
        <taxon>Eukaryota</taxon>
        <taxon>Metamonada</taxon>
        <taxon>Diplomonadida</taxon>
        <taxon>Hexamitidae</taxon>
        <taxon>Hexamitinae</taxon>
        <taxon>Hexamita</taxon>
    </lineage>
</organism>
<sequence>MHFQTNYKSHDISKLKEPDIREKMEREIQRRSLKYFITCSFCSCPYECLDSLIIHQKKCLFQNLIVREPIETQPPPPNPQTPPVEGENGGIPPNPAPNPVNNPVQNGSNNPIPPRRTLVVGNGAKKQYSKTIHEVSRECNLADRDAIKMRVYEIIPMFQARESEAGNLLSKFFGHFTMSRYTGKVRSDDKDIVGSFNHCRQRGTAPPRHDRTEGSPHRPPHYNQSTVIHTTFSKNNFLSYLCLRQNSIFRNFLFVIYFF</sequence>
<dbReference type="AlphaFoldDB" id="A0AA86N676"/>
<protein>
    <submittedName>
        <fullName evidence="3">Hypothetical_protein</fullName>
    </submittedName>
</protein>
<name>A0AA86N676_9EUKA</name>
<accession>A0AA86N676</accession>
<feature type="compositionally biased region" description="Low complexity" evidence="1">
    <location>
        <begin position="101"/>
        <end position="110"/>
    </location>
</feature>